<sequence>MIVLGPRDWGGAGFLAAFLLLLLSSAAAFQAEPSPPTVAIARVETNPPGSDGGREWAELFNDGALDAEVGGWRILTRTGEGVTIPPGTIVPSRARLRVAFDGGEGPSLSDEGESISLLNESARAVDETPPLNDSENSHGVWTRLSEEGDALVGGWRFEPLFSRIDDHALRAPPEAEVSLEDLARYLEAPAKNDEERARAIYRWVTDRIEYDVEAAMMGGGRGRTPQVVLEDRRGVCSEYSALFERLCQLSGLEAEVIRGYGKGYGYAVGSGIPRISNHAWNAVRIDGTWRLLDSTWGAGHLEPGEGFVESFEEFYFLTPPEDLVWTHLPDDSAWQLLETPISREEFEALPYAKPALFRDDIQIDSPPGGTIEVEEIPTVTLSAPPGVSIIAGLRDGSGTELPGRFVQVQRSGEKILVRAAAPGPGDYTLRIYSRRGGGEGGDQKVYDWALDYRIEAGPDAPVETGFPVVWDLFWDLGLDFKSHPQGLIEAGSELSVIISAPGDVRLLARLLDGEGRELPEERTISQRVVGEEGGYGVTASFPKAGNYTLRIYAKRGGEAGGEYASVAEYSVVASSGREEAVYPRTTGSFAEVGALLIRPLEGRLAAGEAVDFEVIVPGAEDVAVISGGEWIRLFRDGEIFRGSASPAGEVQVAARFGGGAAYQVLLVYSIV</sequence>
<dbReference type="SUPFAM" id="SSF74853">
    <property type="entry name" value="Lamin A/C globular tail domain"/>
    <property type="match status" value="1"/>
</dbReference>
<dbReference type="PROSITE" id="PS51841">
    <property type="entry name" value="LTD"/>
    <property type="match status" value="1"/>
</dbReference>
<dbReference type="PANTHER" id="PTHR46333:SF2">
    <property type="entry name" value="CYTOKINESIS PROTEIN 3"/>
    <property type="match status" value="1"/>
</dbReference>
<evidence type="ECO:0000313" key="3">
    <source>
        <dbReference type="Proteomes" id="UP000005877"/>
    </source>
</evidence>
<dbReference type="InterPro" id="IPR002931">
    <property type="entry name" value="Transglutaminase-like"/>
</dbReference>
<dbReference type="PATRIC" id="fig|1110509.7.peg.1542"/>
<reference evidence="2 3" key="1">
    <citation type="journal article" date="2012" name="PLoS ONE">
        <title>The genome characteristics and predicted function of methyl-group oxidation pathway in the obligate aceticlastic methanogens, Methanosaeta spp.</title>
        <authorList>
            <person name="Zhu J."/>
            <person name="Zheng H."/>
            <person name="Ai G."/>
            <person name="Zhang G."/>
            <person name="Liu D."/>
            <person name="Liu X."/>
            <person name="Dong X."/>
        </authorList>
    </citation>
    <scope>NUCLEOTIDE SEQUENCE [LARGE SCALE GENOMIC DNA]</scope>
    <source>
        <strain evidence="2 3">6Ac</strain>
    </source>
</reference>
<dbReference type="KEGG" id="mhi:Mhar_1388"/>
<dbReference type="STRING" id="1110509.Mhar_1388"/>
<dbReference type="InterPro" id="IPR056564">
    <property type="entry name" value="Ig-like_KY"/>
</dbReference>
<dbReference type="GO" id="GO:0005737">
    <property type="term" value="C:cytoplasm"/>
    <property type="evidence" value="ECO:0007669"/>
    <property type="project" value="TreeGrafter"/>
</dbReference>
<dbReference type="RefSeq" id="WP_014586936.1">
    <property type="nucleotide sequence ID" value="NC_017527.1"/>
</dbReference>
<organism evidence="2 3">
    <name type="scientific">Methanothrix harundinacea (strain 6Ac)</name>
    <name type="common">Methanosaeta harundinacea</name>
    <dbReference type="NCBI Taxonomy" id="1110509"/>
    <lineage>
        <taxon>Archaea</taxon>
        <taxon>Methanobacteriati</taxon>
        <taxon>Methanobacteriota</taxon>
        <taxon>Stenosarchaea group</taxon>
        <taxon>Methanomicrobia</taxon>
        <taxon>Methanotrichales</taxon>
        <taxon>Methanotrichaceae</taxon>
        <taxon>Methanothrix</taxon>
    </lineage>
</organism>
<feature type="domain" description="LTD" evidence="1">
    <location>
        <begin position="25"/>
        <end position="205"/>
    </location>
</feature>
<dbReference type="SMART" id="SM00460">
    <property type="entry name" value="TGc"/>
    <property type="match status" value="1"/>
</dbReference>
<dbReference type="Pfam" id="PF01841">
    <property type="entry name" value="Transglut_core"/>
    <property type="match status" value="1"/>
</dbReference>
<evidence type="ECO:0000313" key="2">
    <source>
        <dbReference type="EMBL" id="AET64752.1"/>
    </source>
</evidence>
<gene>
    <name evidence="2" type="ordered locus">Mhar_1388</name>
</gene>
<dbReference type="InterPro" id="IPR001322">
    <property type="entry name" value="Lamin_tail_dom"/>
</dbReference>
<dbReference type="EMBL" id="CP003117">
    <property type="protein sequence ID" value="AET64752.1"/>
    <property type="molecule type" value="Genomic_DNA"/>
</dbReference>
<dbReference type="AlphaFoldDB" id="G7WKC5"/>
<dbReference type="InterPro" id="IPR038765">
    <property type="entry name" value="Papain-like_cys_pep_sf"/>
</dbReference>
<dbReference type="PANTHER" id="PTHR46333">
    <property type="entry name" value="CYTOKINESIS PROTEIN 3"/>
    <property type="match status" value="1"/>
</dbReference>
<keyword evidence="3" id="KW-1185">Reference proteome</keyword>
<dbReference type="InterPro" id="IPR052557">
    <property type="entry name" value="CAP/Cytokinesis_protein"/>
</dbReference>
<dbReference type="Proteomes" id="UP000005877">
    <property type="component" value="Chromosome"/>
</dbReference>
<name>G7WKC5_METH6</name>
<dbReference type="Gene3D" id="3.10.620.30">
    <property type="match status" value="1"/>
</dbReference>
<dbReference type="InterPro" id="IPR036415">
    <property type="entry name" value="Lamin_tail_dom_sf"/>
</dbReference>
<proteinExistence type="predicted"/>
<dbReference type="HOGENOM" id="CLU_409189_0_0_2"/>
<dbReference type="Pfam" id="PF23265">
    <property type="entry name" value="Ig-like_KY"/>
    <property type="match status" value="2"/>
</dbReference>
<protein>
    <recommendedName>
        <fullName evidence="1">LTD domain-containing protein</fullName>
    </recommendedName>
</protein>
<accession>G7WKC5</accession>
<dbReference type="SUPFAM" id="SSF54001">
    <property type="entry name" value="Cysteine proteinases"/>
    <property type="match status" value="1"/>
</dbReference>
<evidence type="ECO:0000259" key="1">
    <source>
        <dbReference type="PROSITE" id="PS51841"/>
    </source>
</evidence>
<dbReference type="GeneID" id="12510557"/>
<dbReference type="OrthoDB" id="18481at2157"/>